<dbReference type="EMBL" id="RDBE01000007">
    <property type="protein sequence ID" value="RLV49063.1"/>
    <property type="molecule type" value="Genomic_DNA"/>
</dbReference>
<name>A0A3L8P2I8_9ACTN</name>
<feature type="chain" id="PRO_5018051538" description="SMP-30/Gluconolactonase/LRE-like region domain-containing protein" evidence="2">
    <location>
        <begin position="31"/>
        <end position="394"/>
    </location>
</feature>
<dbReference type="Proteomes" id="UP000281708">
    <property type="component" value="Unassembled WGS sequence"/>
</dbReference>
<proteinExistence type="inferred from homology"/>
<dbReference type="SUPFAM" id="SSF63825">
    <property type="entry name" value="YWTD domain"/>
    <property type="match status" value="1"/>
</dbReference>
<evidence type="ECO:0000256" key="1">
    <source>
        <dbReference type="ARBA" id="ARBA00008853"/>
    </source>
</evidence>
<keyword evidence="4" id="KW-1185">Reference proteome</keyword>
<dbReference type="OrthoDB" id="4842970at2"/>
<evidence type="ECO:0000256" key="2">
    <source>
        <dbReference type="SAM" id="SignalP"/>
    </source>
</evidence>
<sequence length="394" mass="39098">MKTIVYRAGVASFGAALVLAAGSAIVPADAAAPYGDANLVLGSGNSLSTVSAADGTTTQVATGLSSSYGGVATDAAGNLYYAEPTDVLKFPVGGGAATTVASGFSGVNGIAVDTAGNLYVADYSASSLIKVPADGSAQTTLITGQSIAGVAVDSTAGVVYAATTSGASIISVPVAGGAASTVATNLGFTTGVALAPDGSLYASDYFNGPVYHVVNGVATTVGSFNDPHSVGVDAAGNLYVVEEQNSDVVEVPADGSANRIVATGTNGARGLAVSHSQAAATTPTTPVTQPTQLPAKVFGISAHHRAHHKLRVKAAGLAAGEQYRITLGKHLVATGTATSSGEVSVKVKIPACTYRGHRVLRITGRQTNRTATAKVRVSRHRSAACGSPRYGYGA</sequence>
<comment type="caution">
    <text evidence="3">The sequence shown here is derived from an EMBL/GenBank/DDBJ whole genome shotgun (WGS) entry which is preliminary data.</text>
</comment>
<protein>
    <recommendedName>
        <fullName evidence="5">SMP-30/Gluconolactonase/LRE-like region domain-containing protein</fullName>
    </recommendedName>
</protein>
<evidence type="ECO:0000313" key="4">
    <source>
        <dbReference type="Proteomes" id="UP000281708"/>
    </source>
</evidence>
<comment type="similarity">
    <text evidence="1">Belongs to the SMP-30/CGR1 family.</text>
</comment>
<dbReference type="AlphaFoldDB" id="A0A3L8P2I8"/>
<dbReference type="Gene3D" id="2.40.10.500">
    <property type="match status" value="3"/>
</dbReference>
<evidence type="ECO:0000313" key="3">
    <source>
        <dbReference type="EMBL" id="RLV49063.1"/>
    </source>
</evidence>
<reference evidence="3 4" key="1">
    <citation type="submission" date="2018-10" db="EMBL/GenBank/DDBJ databases">
        <title>Marmoricola sp. 4Q3S-7 whole genome shotgun sequence.</title>
        <authorList>
            <person name="Li F."/>
        </authorList>
    </citation>
    <scope>NUCLEOTIDE SEQUENCE [LARGE SCALE GENOMIC DNA]</scope>
    <source>
        <strain evidence="3 4">4Q3S-7</strain>
    </source>
</reference>
<keyword evidence="2" id="KW-0732">Signal</keyword>
<accession>A0A3L8P2I8</accession>
<gene>
    <name evidence="3" type="ORF">D9V37_10830</name>
</gene>
<feature type="signal peptide" evidence="2">
    <location>
        <begin position="1"/>
        <end position="30"/>
    </location>
</feature>
<dbReference type="RefSeq" id="WP_121806167.1">
    <property type="nucleotide sequence ID" value="NZ_RDBE01000007.1"/>
</dbReference>
<evidence type="ECO:0008006" key="5">
    <source>
        <dbReference type="Google" id="ProtNLM"/>
    </source>
</evidence>
<organism evidence="3 4">
    <name type="scientific">Nocardioides mangrovicus</name>
    <dbReference type="NCBI Taxonomy" id="2478913"/>
    <lineage>
        <taxon>Bacteria</taxon>
        <taxon>Bacillati</taxon>
        <taxon>Actinomycetota</taxon>
        <taxon>Actinomycetes</taxon>
        <taxon>Propionibacteriales</taxon>
        <taxon>Nocardioidaceae</taxon>
        <taxon>Nocardioides</taxon>
    </lineage>
</organism>
<dbReference type="InterPro" id="IPR051262">
    <property type="entry name" value="SMP-30/CGR1_Lactonase"/>
</dbReference>
<dbReference type="PANTHER" id="PTHR47572:SF4">
    <property type="entry name" value="LACTONASE DRP35"/>
    <property type="match status" value="1"/>
</dbReference>
<dbReference type="PANTHER" id="PTHR47572">
    <property type="entry name" value="LIPOPROTEIN-RELATED"/>
    <property type="match status" value="1"/>
</dbReference>